<dbReference type="OrthoDB" id="9799209at2"/>
<dbReference type="InterPro" id="IPR052702">
    <property type="entry name" value="MscS-like_channel"/>
</dbReference>
<evidence type="ECO:0000256" key="3">
    <source>
        <dbReference type="ARBA" id="ARBA00022475"/>
    </source>
</evidence>
<dbReference type="Gene3D" id="2.30.30.60">
    <property type="match status" value="1"/>
</dbReference>
<feature type="domain" description="Mechanosensitive ion channel MscS" evidence="8">
    <location>
        <begin position="624"/>
        <end position="690"/>
    </location>
</feature>
<gene>
    <name evidence="10" type="ORF">SAMN05660337_2869</name>
</gene>
<feature type="transmembrane region" description="Helical" evidence="7">
    <location>
        <begin position="316"/>
        <end position="333"/>
    </location>
</feature>
<dbReference type="EMBL" id="FNGA01000004">
    <property type="protein sequence ID" value="SDL38784.1"/>
    <property type="molecule type" value="Genomic_DNA"/>
</dbReference>
<dbReference type="GO" id="GO:0008381">
    <property type="term" value="F:mechanosensitive monoatomic ion channel activity"/>
    <property type="evidence" value="ECO:0007669"/>
    <property type="project" value="UniProtKB-ARBA"/>
</dbReference>
<dbReference type="InterPro" id="IPR023408">
    <property type="entry name" value="MscS_beta-dom_sf"/>
</dbReference>
<feature type="transmembrane region" description="Helical" evidence="7">
    <location>
        <begin position="493"/>
        <end position="514"/>
    </location>
</feature>
<evidence type="ECO:0000256" key="5">
    <source>
        <dbReference type="ARBA" id="ARBA00022989"/>
    </source>
</evidence>
<evidence type="ECO:0000313" key="10">
    <source>
        <dbReference type="EMBL" id="SDL38784.1"/>
    </source>
</evidence>
<evidence type="ECO:0000313" key="11">
    <source>
        <dbReference type="Proteomes" id="UP000199053"/>
    </source>
</evidence>
<dbReference type="Proteomes" id="UP000199053">
    <property type="component" value="Unassembled WGS sequence"/>
</dbReference>
<keyword evidence="5 7" id="KW-1133">Transmembrane helix</keyword>
<reference evidence="11" key="1">
    <citation type="submission" date="2016-10" db="EMBL/GenBank/DDBJ databases">
        <authorList>
            <person name="Varghese N."/>
            <person name="Submissions S."/>
        </authorList>
    </citation>
    <scope>NUCLEOTIDE SEQUENCE [LARGE SCALE GENOMIC DNA]</scope>
    <source>
        <strain evidence="11">DSM 16995</strain>
    </source>
</reference>
<dbReference type="PANTHER" id="PTHR30347">
    <property type="entry name" value="POTASSIUM CHANNEL RELATED"/>
    <property type="match status" value="1"/>
</dbReference>
<dbReference type="InterPro" id="IPR049278">
    <property type="entry name" value="MS_channel_C"/>
</dbReference>
<dbReference type="InterPro" id="IPR011066">
    <property type="entry name" value="MscS_channel_C_sf"/>
</dbReference>
<dbReference type="PANTHER" id="PTHR30347:SF1">
    <property type="entry name" value="MECHANOSENSITIVE CHANNEL MSCK"/>
    <property type="match status" value="1"/>
</dbReference>
<keyword evidence="4 7" id="KW-0812">Transmembrane</keyword>
<sequence>MNIYIKNTITLIIAALLLLSVSFFSEVRAESTKQTWTYMVEGIEQDINEQNAAVHNLQKHLPEMIKTFDYRINKAKDRLDQLKLLRGLAKRTPWSYRTILLQLEDLKDYVLYAKKDLLLEKNRLKKIKKDIDILSELNIQDSLESNVKKDLLKRTLDSFTEIHHHSRLIKKDLDKALARADETVAAIARNSKLTTKHYADSMESFYFEAGPSLLAANNWQDITYAFDEWQKGHSKFYYPLFVWVSWTNFMAYMSIIALVCWVLLRQSVKTLLKRPNFSKHSMSSYNFGLLMLSLGAGIFIARHITLFTSNQITGLVWSELITLGIIICARNFLWTKEKTKPAPLIYTPMFTLWCLMTAGDMLHMLTVPVDCIGIIWICFSLAALAVISINRKKQSLKITKTTSKITIYVLTIGSILTLFGLGAEAMISTQLWFLFLVTLQICNALKTIMITSGTPAAQVEQQGEEIEPDTQAEPTENVELSMETIQQNQMAQLLYPLSVSIIIFLFIAWATAYMGGLPFAKFVFRHMDVNIAGAAISIKSIFYILILFFTSRLILFWLKTLVSTTAIAGRKMESALAHTFSTIGSYLVWVVFILSSLYLLGIPMSALTWIASGLSIGIGFGLKDIVSNFVSGLIILFGGSIKKGDILQRNKLIGKVEDVSIRNTTMRALDNSMVIIPNSSFLKGEIINLNFQDSRIRVAIPITLIPGSKIKKAKKIMLKIVKKHPKVLSDPEPSILFKRFGNFGLEFEIYFWVQNFEDQYPTESEVVDDLDQELQAKKISVAFRGIKVKYKPKGDEAAKLAAQREALKEKKKATNKYFKSAALRRHRNLQKLERDKPA</sequence>
<keyword evidence="6 7" id="KW-0472">Membrane</keyword>
<evidence type="ECO:0000256" key="7">
    <source>
        <dbReference type="SAM" id="Phobius"/>
    </source>
</evidence>
<feature type="transmembrane region" description="Helical" evidence="7">
    <location>
        <begin position="240"/>
        <end position="264"/>
    </location>
</feature>
<dbReference type="SUPFAM" id="SSF82689">
    <property type="entry name" value="Mechanosensitive channel protein MscS (YggB), C-terminal domain"/>
    <property type="match status" value="1"/>
</dbReference>
<feature type="transmembrane region" description="Helical" evidence="7">
    <location>
        <begin position="372"/>
        <end position="389"/>
    </location>
</feature>
<feature type="transmembrane region" description="Helical" evidence="7">
    <location>
        <begin position="401"/>
        <end position="421"/>
    </location>
</feature>
<evidence type="ECO:0000259" key="9">
    <source>
        <dbReference type="Pfam" id="PF21082"/>
    </source>
</evidence>
<dbReference type="Gene3D" id="3.30.70.100">
    <property type="match status" value="1"/>
</dbReference>
<proteinExistence type="inferred from homology"/>
<dbReference type="Gene3D" id="1.10.287.1260">
    <property type="match status" value="1"/>
</dbReference>
<dbReference type="SUPFAM" id="SSF50182">
    <property type="entry name" value="Sm-like ribonucleoproteins"/>
    <property type="match status" value="1"/>
</dbReference>
<dbReference type="Pfam" id="PF21082">
    <property type="entry name" value="MS_channel_3rd"/>
    <property type="match status" value="1"/>
</dbReference>
<dbReference type="SUPFAM" id="SSF82861">
    <property type="entry name" value="Mechanosensitive channel protein MscS (YggB), transmembrane region"/>
    <property type="match status" value="1"/>
</dbReference>
<feature type="transmembrane region" description="Helical" evidence="7">
    <location>
        <begin position="427"/>
        <end position="445"/>
    </location>
</feature>
<protein>
    <submittedName>
        <fullName evidence="10">Mechanosensitive ion channel</fullName>
    </submittedName>
</protein>
<comment type="subcellular location">
    <subcellularLocation>
        <location evidence="1">Cell membrane</location>
        <topology evidence="1">Multi-pass membrane protein</topology>
    </subcellularLocation>
</comment>
<evidence type="ECO:0000256" key="1">
    <source>
        <dbReference type="ARBA" id="ARBA00004651"/>
    </source>
</evidence>
<feature type="transmembrane region" description="Helical" evidence="7">
    <location>
        <begin position="345"/>
        <end position="366"/>
    </location>
</feature>
<keyword evidence="3" id="KW-1003">Cell membrane</keyword>
<dbReference type="InterPro" id="IPR006685">
    <property type="entry name" value="MscS_channel_2nd"/>
</dbReference>
<keyword evidence="11" id="KW-1185">Reference proteome</keyword>
<evidence type="ECO:0000259" key="8">
    <source>
        <dbReference type="Pfam" id="PF00924"/>
    </source>
</evidence>
<dbReference type="GO" id="GO:0005886">
    <property type="term" value="C:plasma membrane"/>
    <property type="evidence" value="ECO:0007669"/>
    <property type="project" value="UniProtKB-SubCell"/>
</dbReference>
<dbReference type="RefSeq" id="WP_092162303.1">
    <property type="nucleotide sequence ID" value="NZ_FNGA01000004.1"/>
</dbReference>
<evidence type="ECO:0000256" key="2">
    <source>
        <dbReference type="ARBA" id="ARBA00008017"/>
    </source>
</evidence>
<feature type="transmembrane region" description="Helical" evidence="7">
    <location>
        <begin position="579"/>
        <end position="600"/>
    </location>
</feature>
<dbReference type="AlphaFoldDB" id="A0A1G9JNU2"/>
<evidence type="ECO:0000256" key="4">
    <source>
        <dbReference type="ARBA" id="ARBA00022692"/>
    </source>
</evidence>
<organism evidence="10 11">
    <name type="scientific">Maridesulfovibrio ferrireducens</name>
    <dbReference type="NCBI Taxonomy" id="246191"/>
    <lineage>
        <taxon>Bacteria</taxon>
        <taxon>Pseudomonadati</taxon>
        <taxon>Thermodesulfobacteriota</taxon>
        <taxon>Desulfovibrionia</taxon>
        <taxon>Desulfovibrionales</taxon>
        <taxon>Desulfovibrionaceae</taxon>
        <taxon>Maridesulfovibrio</taxon>
    </lineage>
</organism>
<dbReference type="Pfam" id="PF00924">
    <property type="entry name" value="MS_channel_2nd"/>
    <property type="match status" value="1"/>
</dbReference>
<feature type="transmembrane region" description="Helical" evidence="7">
    <location>
        <begin position="606"/>
        <end position="639"/>
    </location>
</feature>
<feature type="transmembrane region" description="Helical" evidence="7">
    <location>
        <begin position="534"/>
        <end position="558"/>
    </location>
</feature>
<dbReference type="STRING" id="246191.SAMN05660337_2869"/>
<evidence type="ECO:0000256" key="6">
    <source>
        <dbReference type="ARBA" id="ARBA00023136"/>
    </source>
</evidence>
<feature type="transmembrane region" description="Helical" evidence="7">
    <location>
        <begin position="285"/>
        <end position="304"/>
    </location>
</feature>
<dbReference type="InterPro" id="IPR010920">
    <property type="entry name" value="LSM_dom_sf"/>
</dbReference>
<feature type="domain" description="Mechanosensitive ion channel MscS C-terminal" evidence="9">
    <location>
        <begin position="709"/>
        <end position="780"/>
    </location>
</feature>
<accession>A0A1G9JNU2</accession>
<comment type="similarity">
    <text evidence="2">Belongs to the MscS (TC 1.A.23) family.</text>
</comment>
<name>A0A1G9JNU2_9BACT</name>
<dbReference type="InterPro" id="IPR011014">
    <property type="entry name" value="MscS_channel_TM-2"/>
</dbReference>